<protein>
    <recommendedName>
        <fullName evidence="15">PHD-type domain-containing protein</fullName>
    </recommendedName>
</protein>
<evidence type="ECO:0000256" key="8">
    <source>
        <dbReference type="ARBA" id="ARBA00023002"/>
    </source>
</evidence>
<keyword evidence="7" id="KW-0223">Dioxygenase</keyword>
<dbReference type="PROSITE" id="PS50016">
    <property type="entry name" value="ZF_PHD_2"/>
    <property type="match status" value="1"/>
</dbReference>
<evidence type="ECO:0000256" key="7">
    <source>
        <dbReference type="ARBA" id="ARBA00022964"/>
    </source>
</evidence>
<keyword evidence="10" id="KW-0805">Transcription regulation</keyword>
<keyword evidence="3" id="KW-0479">Metal-binding</keyword>
<dbReference type="InterPro" id="IPR041070">
    <property type="entry name" value="JHD"/>
</dbReference>
<evidence type="ECO:0000313" key="16">
    <source>
        <dbReference type="EMBL" id="KAK2859077.1"/>
    </source>
</evidence>
<evidence type="ECO:0000256" key="6">
    <source>
        <dbReference type="ARBA" id="ARBA00022853"/>
    </source>
</evidence>
<dbReference type="SMART" id="SM00558">
    <property type="entry name" value="JmjC"/>
    <property type="match status" value="1"/>
</dbReference>
<dbReference type="Proteomes" id="UP001187415">
    <property type="component" value="Unassembled WGS sequence"/>
</dbReference>
<feature type="compositionally biased region" description="Polar residues" evidence="14">
    <location>
        <begin position="739"/>
        <end position="749"/>
    </location>
</feature>
<dbReference type="InterPro" id="IPR003347">
    <property type="entry name" value="JmjC_dom"/>
</dbReference>
<feature type="region of interest" description="Disordered" evidence="14">
    <location>
        <begin position="586"/>
        <end position="666"/>
    </location>
</feature>
<evidence type="ECO:0000256" key="14">
    <source>
        <dbReference type="SAM" id="MobiDB-lite"/>
    </source>
</evidence>
<reference evidence="16" key="1">
    <citation type="submission" date="2023-07" db="EMBL/GenBank/DDBJ databases">
        <title>Chromosome-level Genome Assembly of Striped Snakehead (Channa striata).</title>
        <authorList>
            <person name="Liu H."/>
        </authorList>
    </citation>
    <scope>NUCLEOTIDE SEQUENCE</scope>
    <source>
        <strain evidence="16">Gz</strain>
        <tissue evidence="16">Muscle</tissue>
    </source>
</reference>
<dbReference type="SMART" id="SM00249">
    <property type="entry name" value="PHD"/>
    <property type="match status" value="1"/>
</dbReference>
<comment type="subcellular location">
    <subcellularLocation>
        <location evidence="1">Nucleus</location>
    </subcellularLocation>
</comment>
<feature type="compositionally biased region" description="Basic and acidic residues" evidence="14">
    <location>
        <begin position="552"/>
        <end position="563"/>
    </location>
</feature>
<dbReference type="SUPFAM" id="SSF57903">
    <property type="entry name" value="FYVE/PHD zinc finger"/>
    <property type="match status" value="1"/>
</dbReference>
<dbReference type="EMBL" id="JAUPFM010000002">
    <property type="protein sequence ID" value="KAK2859077.1"/>
    <property type="molecule type" value="Genomic_DNA"/>
</dbReference>
<keyword evidence="9" id="KW-0408">Iron</keyword>
<organism evidence="16 17">
    <name type="scientific">Channa striata</name>
    <name type="common">Snakehead murrel</name>
    <name type="synonym">Ophicephalus striatus</name>
    <dbReference type="NCBI Taxonomy" id="64152"/>
    <lineage>
        <taxon>Eukaryota</taxon>
        <taxon>Metazoa</taxon>
        <taxon>Chordata</taxon>
        <taxon>Craniata</taxon>
        <taxon>Vertebrata</taxon>
        <taxon>Euteleostomi</taxon>
        <taxon>Actinopterygii</taxon>
        <taxon>Neopterygii</taxon>
        <taxon>Teleostei</taxon>
        <taxon>Neoteleostei</taxon>
        <taxon>Acanthomorphata</taxon>
        <taxon>Anabantaria</taxon>
        <taxon>Anabantiformes</taxon>
        <taxon>Channoidei</taxon>
        <taxon>Channidae</taxon>
        <taxon>Channa</taxon>
    </lineage>
</organism>
<dbReference type="GO" id="GO:0006325">
    <property type="term" value="P:chromatin organization"/>
    <property type="evidence" value="ECO:0007669"/>
    <property type="project" value="UniProtKB-KW"/>
</dbReference>
<dbReference type="PROSITE" id="PS01359">
    <property type="entry name" value="ZF_PHD_1"/>
    <property type="match status" value="1"/>
</dbReference>
<dbReference type="FunFam" id="3.30.40.10:FF:000193">
    <property type="entry name" value="lysine-specific demethylase PHF2 isoform X1"/>
    <property type="match status" value="1"/>
</dbReference>
<evidence type="ECO:0000256" key="2">
    <source>
        <dbReference type="ARBA" id="ARBA00006942"/>
    </source>
</evidence>
<evidence type="ECO:0000256" key="5">
    <source>
        <dbReference type="ARBA" id="ARBA00022833"/>
    </source>
</evidence>
<comment type="similarity">
    <text evidence="2">Belongs to the JHDM1 histone demethylase family. JHDM1D subfamily.</text>
</comment>
<dbReference type="AlphaFoldDB" id="A0AA88NK18"/>
<keyword evidence="5" id="KW-0862">Zinc</keyword>
<feature type="compositionally biased region" description="Acidic residues" evidence="14">
    <location>
        <begin position="618"/>
        <end position="632"/>
    </location>
</feature>
<keyword evidence="6" id="KW-0156">Chromatin regulator</keyword>
<dbReference type="Gene3D" id="1.20.58.1360">
    <property type="match status" value="1"/>
</dbReference>
<dbReference type="SUPFAM" id="SSF51197">
    <property type="entry name" value="Clavaminate synthase-like"/>
    <property type="match status" value="1"/>
</dbReference>
<sequence length="810" mass="91402">MAAVPLYCVCRQPYDVSRFMIECDICKDWFHGGCVQVEEHHAVDIDVYHCPNCDVVHGPSLMKKRNNWHRHDYTEPDDGSKPVQAGTPVFIKELQNRTFPSGEEILIRMKGELVTTRYLERHSFNYPIAVTEMEGLGLRLPPPTFSVKDVEQYVGGDKVIDVIDVARQADSKMKLSEFIKYFSKLHRPKVLNLISLEFSDTKMSELVEVPDVAQKMSWVENYWPDDSFFPKPFVQKYCLMGVKDSYTDFHIDFGGTSVWYHVLWGEKGTTLLIPTGWIHAVLTSQDCMAFGGNFLHNLNIGMQLRCYEMERRLKTPDLFKFPYFEAICWYVAKNLLEMLKELREDNCPPPAYIVEGVKALIIALKTWLKREVTEPTSEVPDNIRPNHLIKELTKEIRYLEEEPVSGSKPVKSQGSGCGVGLTGCPATRSTLERLCQARRARRAARLLREQQRQGPKVPSNLDILEQHTKEVLKRLEMGPLEEDPAFCAKVHGKLNKVSTASAAAAAESLEDNHLRLMLVNGRIMRDMRRPGSSPVKSEGEQSSVCQGPPKSCVDEKLERKQDSQEQQSVVDKPTLLRGLERVKTELREEVSGHSSVSDVESDSDSSTEHKGSSSSSSSDEDSESSQGEEEEEREKGSGQLDQKLRHKHKPLKRERPTSPTTAEAIQGMLSMAGLLCSSEPEKVASSQEPWWSSPSRCSSLDQRDSTQHQRRLQGDKSPMDSQGNSSSEAWDNQGLPSPFSRTHATSPETDYQYCDPSMSPPLHPSKRHAPNPPPISNQATKGKRPKKGMATAKQRLGKILKINRHSRVFV</sequence>
<feature type="compositionally biased region" description="Basic residues" evidence="14">
    <location>
        <begin position="795"/>
        <end position="810"/>
    </location>
</feature>
<feature type="domain" description="PHD-type" evidence="15">
    <location>
        <begin position="5"/>
        <end position="56"/>
    </location>
</feature>
<evidence type="ECO:0000256" key="3">
    <source>
        <dbReference type="ARBA" id="ARBA00022723"/>
    </source>
</evidence>
<dbReference type="GO" id="GO:0051213">
    <property type="term" value="F:dioxygenase activity"/>
    <property type="evidence" value="ECO:0007669"/>
    <property type="project" value="UniProtKB-KW"/>
</dbReference>
<feature type="region of interest" description="Disordered" evidence="14">
    <location>
        <begin position="678"/>
        <end position="810"/>
    </location>
</feature>
<dbReference type="Pfam" id="PF00628">
    <property type="entry name" value="PHD"/>
    <property type="match status" value="1"/>
</dbReference>
<evidence type="ECO:0000256" key="1">
    <source>
        <dbReference type="ARBA" id="ARBA00004123"/>
    </source>
</evidence>
<dbReference type="InterPro" id="IPR019786">
    <property type="entry name" value="Zinc_finger_PHD-type_CS"/>
</dbReference>
<dbReference type="Gene3D" id="2.60.120.650">
    <property type="entry name" value="Cupin"/>
    <property type="match status" value="2"/>
</dbReference>
<feature type="compositionally biased region" description="Basic and acidic residues" evidence="14">
    <location>
        <begin position="701"/>
        <end position="718"/>
    </location>
</feature>
<evidence type="ECO:0000256" key="9">
    <source>
        <dbReference type="ARBA" id="ARBA00023004"/>
    </source>
</evidence>
<feature type="compositionally biased region" description="Polar residues" evidence="14">
    <location>
        <begin position="719"/>
        <end position="730"/>
    </location>
</feature>
<keyword evidence="8" id="KW-0560">Oxidoreductase</keyword>
<accession>A0AA88NK18</accession>
<evidence type="ECO:0000256" key="12">
    <source>
        <dbReference type="ARBA" id="ARBA00023242"/>
    </source>
</evidence>
<evidence type="ECO:0000256" key="10">
    <source>
        <dbReference type="ARBA" id="ARBA00023015"/>
    </source>
</evidence>
<evidence type="ECO:0000259" key="15">
    <source>
        <dbReference type="PROSITE" id="PS50016"/>
    </source>
</evidence>
<comment type="caution">
    <text evidence="16">The sequence shown here is derived from an EMBL/GenBank/DDBJ whole genome shotgun (WGS) entry which is preliminary data.</text>
</comment>
<evidence type="ECO:0000256" key="13">
    <source>
        <dbReference type="PROSITE-ProRule" id="PRU00146"/>
    </source>
</evidence>
<dbReference type="GO" id="GO:0007420">
    <property type="term" value="P:brain development"/>
    <property type="evidence" value="ECO:0007669"/>
    <property type="project" value="UniProtKB-ARBA"/>
</dbReference>
<feature type="compositionally biased region" description="Polar residues" evidence="14">
    <location>
        <begin position="684"/>
        <end position="700"/>
    </location>
</feature>
<proteinExistence type="inferred from homology"/>
<gene>
    <name evidence="16" type="ORF">Q5P01_003697</name>
</gene>
<feature type="region of interest" description="Disordered" evidence="14">
    <location>
        <begin position="525"/>
        <end position="573"/>
    </location>
</feature>
<dbReference type="PANTHER" id="PTHR23123">
    <property type="entry name" value="PHD/F-BOX CONTAINING PROTEIN"/>
    <property type="match status" value="1"/>
</dbReference>
<evidence type="ECO:0000313" key="17">
    <source>
        <dbReference type="Proteomes" id="UP001187415"/>
    </source>
</evidence>
<keyword evidence="4 13" id="KW-0863">Zinc-finger</keyword>
<name>A0AA88NK18_CHASR</name>
<dbReference type="InterPro" id="IPR001965">
    <property type="entry name" value="Znf_PHD"/>
</dbReference>
<dbReference type="InterPro" id="IPR011011">
    <property type="entry name" value="Znf_FYVE_PHD"/>
</dbReference>
<keyword evidence="17" id="KW-1185">Reference proteome</keyword>
<dbReference type="GO" id="GO:0005634">
    <property type="term" value="C:nucleus"/>
    <property type="evidence" value="ECO:0007669"/>
    <property type="project" value="UniProtKB-SubCell"/>
</dbReference>
<keyword evidence="12" id="KW-0539">Nucleus</keyword>
<dbReference type="Pfam" id="PF17811">
    <property type="entry name" value="JHD"/>
    <property type="match status" value="1"/>
</dbReference>
<evidence type="ECO:0000256" key="11">
    <source>
        <dbReference type="ARBA" id="ARBA00023163"/>
    </source>
</evidence>
<dbReference type="InterPro" id="IPR019787">
    <property type="entry name" value="Znf_PHD-finger"/>
</dbReference>
<dbReference type="GO" id="GO:0008270">
    <property type="term" value="F:zinc ion binding"/>
    <property type="evidence" value="ECO:0007669"/>
    <property type="project" value="UniProtKB-KW"/>
</dbReference>
<evidence type="ECO:0000256" key="4">
    <source>
        <dbReference type="ARBA" id="ARBA00022771"/>
    </source>
</evidence>
<keyword evidence="11" id="KW-0804">Transcription</keyword>
<dbReference type="InterPro" id="IPR050690">
    <property type="entry name" value="JHDM1_Histone_Demethylase"/>
</dbReference>